<proteinExistence type="predicted"/>
<name>A0A6J6INJ1_9ZZZZ</name>
<dbReference type="EMBL" id="CAEZWJ010000002">
    <property type="protein sequence ID" value="CAB4643692.1"/>
    <property type="molecule type" value="Genomic_DNA"/>
</dbReference>
<sequence length="338" mass="37816">MASSSKRVFTAQEEREAKQFSQSAQKIVQSLVRREPWLNLHADDLQAIAVQDLLAANARRIKQKLDPIENPAGYMTRVMKNRIIDLGRRREVQYRQLRLLAHELPDGVRIQGVNRGAESTEVFPRNAQTRGLSLEIISKEQDQLHSLQAAAMISVLPEGEEKLILEHRFFESDGLSLAQLGIKFGGRSATAMANFLAKIVGTANSSGAVEPAAIVVGRLQMKTAEAFVKVLQNYDDLNLLSSPIQTAIGHLEFAAHYSEDHRQQSILGIARLRYLERHMPNARGLSNKVLIRLINAACFYVLEVNDGRHDRQDGRGLQDDVAVLRAVSDVVRRYAPKQ</sequence>
<dbReference type="AlphaFoldDB" id="A0A6J6INJ1"/>
<gene>
    <name evidence="1" type="ORF">UFOPK2086_00041</name>
    <name evidence="2" type="ORF">UFOPK2214_00090</name>
</gene>
<accession>A0A6J6INJ1</accession>
<protein>
    <submittedName>
        <fullName evidence="1">Unannotated protein</fullName>
    </submittedName>
</protein>
<evidence type="ECO:0000313" key="1">
    <source>
        <dbReference type="EMBL" id="CAB4626162.1"/>
    </source>
</evidence>
<evidence type="ECO:0000313" key="2">
    <source>
        <dbReference type="EMBL" id="CAB4643692.1"/>
    </source>
</evidence>
<reference evidence="1" key="1">
    <citation type="submission" date="2020-05" db="EMBL/GenBank/DDBJ databases">
        <authorList>
            <person name="Chiriac C."/>
            <person name="Salcher M."/>
            <person name="Ghai R."/>
            <person name="Kavagutti S V."/>
        </authorList>
    </citation>
    <scope>NUCLEOTIDE SEQUENCE</scope>
</reference>
<dbReference type="EMBL" id="CAEZVQ010000002">
    <property type="protein sequence ID" value="CAB4626162.1"/>
    <property type="molecule type" value="Genomic_DNA"/>
</dbReference>
<organism evidence="1">
    <name type="scientific">freshwater metagenome</name>
    <dbReference type="NCBI Taxonomy" id="449393"/>
    <lineage>
        <taxon>unclassified sequences</taxon>
        <taxon>metagenomes</taxon>
        <taxon>ecological metagenomes</taxon>
    </lineage>
</organism>